<accession>A0A0G0FA95</accession>
<name>A0A0G0FA95_9BACT</name>
<organism evidence="3 4">
    <name type="scientific">Candidatus Daviesbacteria bacterium GW2011_GWB1_36_5</name>
    <dbReference type="NCBI Taxonomy" id="1618426"/>
    <lineage>
        <taxon>Bacteria</taxon>
        <taxon>Candidatus Daviesiibacteriota</taxon>
    </lineage>
</organism>
<feature type="compositionally biased region" description="Low complexity" evidence="1">
    <location>
        <begin position="61"/>
        <end position="74"/>
    </location>
</feature>
<keyword evidence="2" id="KW-0472">Membrane</keyword>
<keyword evidence="2" id="KW-0812">Transmembrane</keyword>
<evidence type="ECO:0000256" key="2">
    <source>
        <dbReference type="SAM" id="Phobius"/>
    </source>
</evidence>
<feature type="compositionally biased region" description="Basic and acidic residues" evidence="1">
    <location>
        <begin position="119"/>
        <end position="133"/>
    </location>
</feature>
<protein>
    <submittedName>
        <fullName evidence="3">Uncharacterized protein</fullName>
    </submittedName>
</protein>
<gene>
    <name evidence="3" type="ORF">US19_C0004G0023</name>
</gene>
<dbReference type="Proteomes" id="UP000034492">
    <property type="component" value="Unassembled WGS sequence"/>
</dbReference>
<feature type="region of interest" description="Disordered" evidence="1">
    <location>
        <begin position="54"/>
        <end position="133"/>
    </location>
</feature>
<reference evidence="3 4" key="1">
    <citation type="journal article" date="2015" name="Nature">
        <title>rRNA introns, odd ribosomes, and small enigmatic genomes across a large radiation of phyla.</title>
        <authorList>
            <person name="Brown C.T."/>
            <person name="Hug L.A."/>
            <person name="Thomas B.C."/>
            <person name="Sharon I."/>
            <person name="Castelle C.J."/>
            <person name="Singh A."/>
            <person name="Wilkins M.J."/>
            <person name="Williams K.H."/>
            <person name="Banfield J.F."/>
        </authorList>
    </citation>
    <scope>NUCLEOTIDE SEQUENCE [LARGE SCALE GENOMIC DNA]</scope>
</reference>
<feature type="transmembrane region" description="Helical" evidence="2">
    <location>
        <begin position="12"/>
        <end position="30"/>
    </location>
</feature>
<comment type="caution">
    <text evidence="3">The sequence shown here is derived from an EMBL/GenBank/DDBJ whole genome shotgun (WGS) entry which is preliminary data.</text>
</comment>
<dbReference type="AlphaFoldDB" id="A0A0G0FA95"/>
<keyword evidence="2" id="KW-1133">Transmembrane helix</keyword>
<proteinExistence type="predicted"/>
<feature type="compositionally biased region" description="Polar residues" evidence="1">
    <location>
        <begin position="101"/>
        <end position="117"/>
    </location>
</feature>
<sequence>MPINSQKGFAQVVVLLSIFTIVLIIFLFIASQLKISREYDSATGAVKGVLLAKGGEDGDDSNSGSGSRGSSSDSFKTAEPAKTPEPKDEDEDEDEDDDQNENPTSIKSPKPSQTPNIKIQREGNKSESEFEFSDGEKIKTKVEDDGRSRIDIYSGGIKVRYELKDGRVIIKAETEDGEEVEDEEIFKIVDRLDKDDIKVSTAGGKLSIARGNFGALSSFPLSIDLATNQLIASTSAGVKILTVLPDQAVKNMLAANVISQLPATQSASLASVQDAITLGELNGLPVYTIKGVKNQNLLGFIPIQTQITAIVSAQTGNLVQEEQSLLSQIIDLLSP</sequence>
<evidence type="ECO:0000313" key="4">
    <source>
        <dbReference type="Proteomes" id="UP000034492"/>
    </source>
</evidence>
<evidence type="ECO:0000313" key="3">
    <source>
        <dbReference type="EMBL" id="KKQ10475.1"/>
    </source>
</evidence>
<feature type="compositionally biased region" description="Acidic residues" evidence="1">
    <location>
        <begin position="87"/>
        <end position="100"/>
    </location>
</feature>
<dbReference type="EMBL" id="LBSA01000004">
    <property type="protein sequence ID" value="KKQ10475.1"/>
    <property type="molecule type" value="Genomic_DNA"/>
</dbReference>
<evidence type="ECO:0000256" key="1">
    <source>
        <dbReference type="SAM" id="MobiDB-lite"/>
    </source>
</evidence>